<name>A0A222VP98_9PSEU</name>
<comment type="subcellular location">
    <subcellularLocation>
        <location evidence="1">Cell membrane</location>
        <topology evidence="1">Multi-pass membrane protein</topology>
    </subcellularLocation>
</comment>
<organism evidence="5 6">
    <name type="scientific">Prauserella marina</name>
    <dbReference type="NCBI Taxonomy" id="530584"/>
    <lineage>
        <taxon>Bacteria</taxon>
        <taxon>Bacillati</taxon>
        <taxon>Actinomycetota</taxon>
        <taxon>Actinomycetes</taxon>
        <taxon>Pseudonocardiales</taxon>
        <taxon>Pseudonocardiaceae</taxon>
        <taxon>Prauserella</taxon>
    </lineage>
</organism>
<accession>A0A222VP98</accession>
<dbReference type="OrthoDB" id="9809599at2"/>
<dbReference type="InterPro" id="IPR011701">
    <property type="entry name" value="MFS"/>
</dbReference>
<protein>
    <submittedName>
        <fullName evidence="5">Fucose permease</fullName>
    </submittedName>
</protein>
<keyword evidence="4" id="KW-0472">Membrane</keyword>
<gene>
    <name evidence="5" type="ORF">SAMN05421630_101756</name>
</gene>
<evidence type="ECO:0000313" key="5">
    <source>
        <dbReference type="EMBL" id="SDC19102.1"/>
    </source>
</evidence>
<dbReference type="GO" id="GO:0022857">
    <property type="term" value="F:transmembrane transporter activity"/>
    <property type="evidence" value="ECO:0007669"/>
    <property type="project" value="InterPro"/>
</dbReference>
<evidence type="ECO:0000313" key="6">
    <source>
        <dbReference type="Proteomes" id="UP000199494"/>
    </source>
</evidence>
<evidence type="ECO:0000256" key="4">
    <source>
        <dbReference type="ARBA" id="ARBA00023136"/>
    </source>
</evidence>
<dbReference type="RefSeq" id="WP_091797093.1">
    <property type="nucleotide sequence ID" value="NZ_CP016353.1"/>
</dbReference>
<dbReference type="PANTHER" id="PTHR23514:SF13">
    <property type="entry name" value="INNER MEMBRANE PROTEIN YBJJ"/>
    <property type="match status" value="1"/>
</dbReference>
<dbReference type="CDD" id="cd17393">
    <property type="entry name" value="MFS_MosC_like"/>
    <property type="match status" value="1"/>
</dbReference>
<dbReference type="KEGG" id="pmad:BAY61_11900"/>
<dbReference type="STRING" id="530584.SAMN05421630_101756"/>
<dbReference type="SUPFAM" id="SSF103473">
    <property type="entry name" value="MFS general substrate transporter"/>
    <property type="match status" value="1"/>
</dbReference>
<dbReference type="Gene3D" id="1.20.1250.20">
    <property type="entry name" value="MFS general substrate transporter like domains"/>
    <property type="match status" value="2"/>
</dbReference>
<evidence type="ECO:0000256" key="3">
    <source>
        <dbReference type="ARBA" id="ARBA00022989"/>
    </source>
</evidence>
<sequence length="399" mass="40373">MDRLTQRRRRALYVLFFLPGLAIASWVTRTPSIRDLLGASTAEMGVVLFGLSVGSMAGILGSGPLVARFGARPVIIVGTVGVVASMPVIGLGGALASSPLVAAGLCLFGLGMGGGEVALNIEGADVERIIGRAVLPTMHGFFSLGTTIGAMLGIGFTAADFPVAWHLLGVGVVALSAFAVVAGRLPSGVGKQPKRSRAERAGSPKPGVWRDSRLALIGVIVLAMALAEGTANDWLPLVMVDGHGFVPALGSAIYAVFAASMTVGRFVGGFFLERAGRAAVVRASALAGTLGLALVIFVDNQVAAGAAVVLWGLGTSLGFPVALSAAGDSGENPAARVSLVATAGYCAFLVGPPVLGFLGEEFGLRNALIVVLGFVALAAVLAPAVAKRERSAPERVRAG</sequence>
<dbReference type="InterPro" id="IPR051788">
    <property type="entry name" value="MFS_Transporter"/>
</dbReference>
<dbReference type="InterPro" id="IPR020846">
    <property type="entry name" value="MFS_dom"/>
</dbReference>
<reference evidence="5 6" key="1">
    <citation type="submission" date="2016-10" db="EMBL/GenBank/DDBJ databases">
        <authorList>
            <person name="de Groot N.N."/>
        </authorList>
    </citation>
    <scope>NUCLEOTIDE SEQUENCE [LARGE SCALE GENOMIC DNA]</scope>
    <source>
        <strain evidence="5 6">CGMCC 4.5506</strain>
    </source>
</reference>
<keyword evidence="3" id="KW-1133">Transmembrane helix</keyword>
<dbReference type="Proteomes" id="UP000199494">
    <property type="component" value="Unassembled WGS sequence"/>
</dbReference>
<dbReference type="GO" id="GO:0005886">
    <property type="term" value="C:plasma membrane"/>
    <property type="evidence" value="ECO:0007669"/>
    <property type="project" value="UniProtKB-SubCell"/>
</dbReference>
<evidence type="ECO:0000256" key="2">
    <source>
        <dbReference type="ARBA" id="ARBA00022692"/>
    </source>
</evidence>
<dbReference type="InterPro" id="IPR036259">
    <property type="entry name" value="MFS_trans_sf"/>
</dbReference>
<keyword evidence="6" id="KW-1185">Reference proteome</keyword>
<evidence type="ECO:0000256" key="1">
    <source>
        <dbReference type="ARBA" id="ARBA00004651"/>
    </source>
</evidence>
<dbReference type="Pfam" id="PF07690">
    <property type="entry name" value="MFS_1"/>
    <property type="match status" value="1"/>
</dbReference>
<dbReference type="PANTHER" id="PTHR23514">
    <property type="entry name" value="BYPASS OF STOP CODON PROTEIN 6"/>
    <property type="match status" value="1"/>
</dbReference>
<dbReference type="AlphaFoldDB" id="A0A222VP98"/>
<keyword evidence="2" id="KW-0812">Transmembrane</keyword>
<dbReference type="EMBL" id="FMZE01000001">
    <property type="protein sequence ID" value="SDC19102.1"/>
    <property type="molecule type" value="Genomic_DNA"/>
</dbReference>
<dbReference type="PROSITE" id="PS50850">
    <property type="entry name" value="MFS"/>
    <property type="match status" value="1"/>
</dbReference>
<proteinExistence type="predicted"/>